<sequence length="148" mass="17673">MFDTPHRIRFLKTHNGDASLKQDCLLTSETNLRWQNFLNNLLIVSYHHHKKNKVKNPDISFQKHVIDVSDDDAIAQRITLISYYLSNYLFKEDFDECYIAKCYSSDSFDDFYFVIKVNGFSFPLHLGNKKYRKIFHSKVLKKHLEEKF</sequence>
<proteinExistence type="predicted"/>
<protein>
    <recommendedName>
        <fullName evidence="3">Phage protein</fullName>
    </recommendedName>
</protein>
<evidence type="ECO:0000313" key="1">
    <source>
        <dbReference type="EMBL" id="QEE12259.1"/>
    </source>
</evidence>
<organism evidence="1 2">
    <name type="scientific">Bartonella krasnovii</name>
    <dbReference type="NCBI Taxonomy" id="2267275"/>
    <lineage>
        <taxon>Bacteria</taxon>
        <taxon>Pseudomonadati</taxon>
        <taxon>Pseudomonadota</taxon>
        <taxon>Alphaproteobacteria</taxon>
        <taxon>Hyphomicrobiales</taxon>
        <taxon>Bartonellaceae</taxon>
        <taxon>Bartonella</taxon>
    </lineage>
</organism>
<evidence type="ECO:0000313" key="2">
    <source>
        <dbReference type="Proteomes" id="UP000321311"/>
    </source>
</evidence>
<evidence type="ECO:0008006" key="3">
    <source>
        <dbReference type="Google" id="ProtNLM"/>
    </source>
</evidence>
<dbReference type="GeneID" id="71061405"/>
<dbReference type="KEGG" id="barn:D1092_04475"/>
<dbReference type="RefSeq" id="WP_120122362.1">
    <property type="nucleotide sequence ID" value="NZ_CP031844.2"/>
</dbReference>
<dbReference type="AlphaFoldDB" id="A0A5B9D1W8"/>
<name>A0A5B9D1W8_9HYPH</name>
<reference evidence="2" key="1">
    <citation type="submission" date="2019-07" db="EMBL/GenBank/DDBJ databases">
        <title>Bartonella kosoyii sp. nov. and Bartonella krasnovii sp. nov., two novel members of the Bartonella elizabethae complex sensu lato, isolated from black rats and wild desert rodent-fleas.</title>
        <authorList>
            <person name="Gutierrez R."/>
            <person name="Shalit T."/>
            <person name="Markus B."/>
            <person name="Yuan C."/>
            <person name="Nachum-Biala Y."/>
            <person name="Elad D."/>
            <person name="Harrus S."/>
        </authorList>
    </citation>
    <scope>NUCLEOTIDE SEQUENCE [LARGE SCALE GENOMIC DNA]</scope>
    <source>
        <strain evidence="2">OE 1-1</strain>
    </source>
</reference>
<dbReference type="EMBL" id="CP031844">
    <property type="protein sequence ID" value="QEE12259.1"/>
    <property type="molecule type" value="Genomic_DNA"/>
</dbReference>
<dbReference type="OrthoDB" id="7923387at2"/>
<accession>A0A5B9D1W8</accession>
<gene>
    <name evidence="1" type="ORF">D1092_04475</name>
</gene>
<dbReference type="Proteomes" id="UP000321311">
    <property type="component" value="Chromosome"/>
</dbReference>